<dbReference type="Pfam" id="PF13182">
    <property type="entry name" value="DUF4007"/>
    <property type="match status" value="1"/>
</dbReference>
<dbReference type="AlphaFoldDB" id="A0A414FJJ6"/>
<dbReference type="EMBL" id="QSJG01000047">
    <property type="protein sequence ID" value="RHD48204.1"/>
    <property type="molecule type" value="Genomic_DNA"/>
</dbReference>
<sequence>MNIKYTFSGHESFPCKSLWLKKGYDFVKRERNFNAPDAVIDLGVGKNMVSSIRFWLKSFGLYDGKDLSELADYLFDEVAGRDKYMEDLATLWLLHFTIVTSGEATLYDWLFKGLQKERKEFDRAQVLSYVKRRLLEDNKYSLFNENTVKKDIGVLLLNYVIPQKASSNEDYSSLLLDLDLIRMDSDNNKAYFFNIEGKRQVTPEIFFYGLVKLKGEERTAPYELLQELGLIFCMSDLETINMLKYIAEKYNNFVNYSDVAGIRQMQFIQDIDPMMVLNNYYDNADI</sequence>
<name>A0A414FJJ6_9BACT</name>
<proteinExistence type="predicted"/>
<accession>A0A414FJJ6</accession>
<dbReference type="RefSeq" id="WP_118166158.1">
    <property type="nucleotide sequence ID" value="NZ_QSJG01000047.1"/>
</dbReference>
<reference evidence="2 3" key="1">
    <citation type="submission" date="2018-08" db="EMBL/GenBank/DDBJ databases">
        <title>A genome reference for cultivated species of the human gut microbiota.</title>
        <authorList>
            <person name="Zou Y."/>
            <person name="Xue W."/>
            <person name="Luo G."/>
        </authorList>
    </citation>
    <scope>NUCLEOTIDE SEQUENCE [LARGE SCALE GENOMIC DNA]</scope>
    <source>
        <strain evidence="2 3">AM31-10</strain>
    </source>
</reference>
<dbReference type="InterPro" id="IPR025248">
    <property type="entry name" value="DUF4007"/>
</dbReference>
<dbReference type="Proteomes" id="UP000284361">
    <property type="component" value="Unassembled WGS sequence"/>
</dbReference>
<evidence type="ECO:0000259" key="1">
    <source>
        <dbReference type="Pfam" id="PF13182"/>
    </source>
</evidence>
<comment type="caution">
    <text evidence="2">The sequence shown here is derived from an EMBL/GenBank/DDBJ whole genome shotgun (WGS) entry which is preliminary data.</text>
</comment>
<gene>
    <name evidence="2" type="ORF">DW789_14910</name>
</gene>
<protein>
    <submittedName>
        <fullName evidence="2">DUF4007 family protein</fullName>
    </submittedName>
</protein>
<feature type="domain" description="DUF4007" evidence="1">
    <location>
        <begin position="7"/>
        <end position="281"/>
    </location>
</feature>
<organism evidence="2 3">
    <name type="scientific">Phocaeicola plebeius</name>
    <dbReference type="NCBI Taxonomy" id="310297"/>
    <lineage>
        <taxon>Bacteria</taxon>
        <taxon>Pseudomonadati</taxon>
        <taxon>Bacteroidota</taxon>
        <taxon>Bacteroidia</taxon>
        <taxon>Bacteroidales</taxon>
        <taxon>Bacteroidaceae</taxon>
        <taxon>Phocaeicola</taxon>
    </lineage>
</organism>
<evidence type="ECO:0000313" key="2">
    <source>
        <dbReference type="EMBL" id="RHD48204.1"/>
    </source>
</evidence>
<evidence type="ECO:0000313" key="3">
    <source>
        <dbReference type="Proteomes" id="UP000284361"/>
    </source>
</evidence>